<organism evidence="2 3">
    <name type="scientific">Eumeta variegata</name>
    <name type="common">Bagworm moth</name>
    <name type="synonym">Eumeta japonica</name>
    <dbReference type="NCBI Taxonomy" id="151549"/>
    <lineage>
        <taxon>Eukaryota</taxon>
        <taxon>Metazoa</taxon>
        <taxon>Ecdysozoa</taxon>
        <taxon>Arthropoda</taxon>
        <taxon>Hexapoda</taxon>
        <taxon>Insecta</taxon>
        <taxon>Pterygota</taxon>
        <taxon>Neoptera</taxon>
        <taxon>Endopterygota</taxon>
        <taxon>Lepidoptera</taxon>
        <taxon>Glossata</taxon>
        <taxon>Ditrysia</taxon>
        <taxon>Tineoidea</taxon>
        <taxon>Psychidae</taxon>
        <taxon>Oiketicinae</taxon>
        <taxon>Eumeta</taxon>
    </lineage>
</organism>
<protein>
    <submittedName>
        <fullName evidence="2">Uncharacterized protein</fullName>
    </submittedName>
</protein>
<dbReference type="Proteomes" id="UP000299102">
    <property type="component" value="Unassembled WGS sequence"/>
</dbReference>
<feature type="region of interest" description="Disordered" evidence="1">
    <location>
        <begin position="1"/>
        <end position="20"/>
    </location>
</feature>
<reference evidence="2 3" key="1">
    <citation type="journal article" date="2019" name="Commun. Biol.">
        <title>The bagworm genome reveals a unique fibroin gene that provides high tensile strength.</title>
        <authorList>
            <person name="Kono N."/>
            <person name="Nakamura H."/>
            <person name="Ohtoshi R."/>
            <person name="Tomita M."/>
            <person name="Numata K."/>
            <person name="Arakawa K."/>
        </authorList>
    </citation>
    <scope>NUCLEOTIDE SEQUENCE [LARGE SCALE GENOMIC DNA]</scope>
</reference>
<accession>A0A4C1W8B6</accession>
<sequence length="113" mass="12369">MPVEAASCHGNTSRHPPQIPPHSPWVRLYLCHKNPQAGRYAHPLDCHNAPHLPLDPLPPPQKGPAPIRGGTAPVGNSWSIAWCEVSLDSSLKNFVNMSNPFLGSGIRFRNIKL</sequence>
<feature type="region of interest" description="Disordered" evidence="1">
    <location>
        <begin position="51"/>
        <end position="70"/>
    </location>
</feature>
<comment type="caution">
    <text evidence="2">The sequence shown here is derived from an EMBL/GenBank/DDBJ whole genome shotgun (WGS) entry which is preliminary data.</text>
</comment>
<dbReference type="AlphaFoldDB" id="A0A4C1W8B6"/>
<feature type="compositionally biased region" description="Pro residues" evidence="1">
    <location>
        <begin position="53"/>
        <end position="63"/>
    </location>
</feature>
<evidence type="ECO:0000313" key="3">
    <source>
        <dbReference type="Proteomes" id="UP000299102"/>
    </source>
</evidence>
<proteinExistence type="predicted"/>
<dbReference type="EMBL" id="BGZK01000482">
    <property type="protein sequence ID" value="GBP46404.1"/>
    <property type="molecule type" value="Genomic_DNA"/>
</dbReference>
<name>A0A4C1W8B6_EUMVA</name>
<evidence type="ECO:0000313" key="2">
    <source>
        <dbReference type="EMBL" id="GBP46404.1"/>
    </source>
</evidence>
<evidence type="ECO:0000256" key="1">
    <source>
        <dbReference type="SAM" id="MobiDB-lite"/>
    </source>
</evidence>
<keyword evidence="3" id="KW-1185">Reference proteome</keyword>
<gene>
    <name evidence="2" type="ORF">EVAR_36386_1</name>
</gene>